<dbReference type="EMBL" id="FRCR01000003">
    <property type="protein sequence ID" value="SHM28756.1"/>
    <property type="molecule type" value="Genomic_DNA"/>
</dbReference>
<dbReference type="GO" id="GO:0016887">
    <property type="term" value="F:ATP hydrolysis activity"/>
    <property type="evidence" value="ECO:0007669"/>
    <property type="project" value="InterPro"/>
</dbReference>
<dbReference type="GO" id="GO:0005524">
    <property type="term" value="F:ATP binding"/>
    <property type="evidence" value="ECO:0007669"/>
    <property type="project" value="InterPro"/>
</dbReference>
<protein>
    <submittedName>
        <fullName evidence="3">ABC transporter</fullName>
    </submittedName>
</protein>
<dbReference type="Gene3D" id="3.40.50.300">
    <property type="entry name" value="P-loop containing nucleotide triphosphate hydrolases"/>
    <property type="match status" value="1"/>
</dbReference>
<evidence type="ECO:0000259" key="2">
    <source>
        <dbReference type="Pfam" id="PF00005"/>
    </source>
</evidence>
<dbReference type="InterPro" id="IPR003439">
    <property type="entry name" value="ABC_transporter-like_ATP-bd"/>
</dbReference>
<comment type="similarity">
    <text evidence="1">Belongs to the ABC transporter superfamily.</text>
</comment>
<gene>
    <name evidence="3" type="ORF">SAMN05660826_00680</name>
</gene>
<feature type="domain" description="ABC transporter" evidence="2">
    <location>
        <begin position="24"/>
        <end position="66"/>
    </location>
</feature>
<dbReference type="Pfam" id="PF00005">
    <property type="entry name" value="ABC_tran"/>
    <property type="match status" value="1"/>
</dbReference>
<dbReference type="SUPFAM" id="SSF52540">
    <property type="entry name" value="P-loop containing nucleoside triphosphate hydrolases"/>
    <property type="match status" value="1"/>
</dbReference>
<dbReference type="PANTHER" id="PTHR42798">
    <property type="entry name" value="LIPOPROTEIN-RELEASING SYSTEM ATP-BINDING PROTEIN LOLD"/>
    <property type="match status" value="1"/>
</dbReference>
<evidence type="ECO:0000313" key="4">
    <source>
        <dbReference type="Proteomes" id="UP000184375"/>
    </source>
</evidence>
<evidence type="ECO:0000256" key="1">
    <source>
        <dbReference type="ARBA" id="ARBA00005417"/>
    </source>
</evidence>
<reference evidence="4" key="1">
    <citation type="submission" date="2016-11" db="EMBL/GenBank/DDBJ databases">
        <authorList>
            <person name="Varghese N."/>
            <person name="Submissions S."/>
        </authorList>
    </citation>
    <scope>NUCLEOTIDE SEQUENCE [LARGE SCALE GENOMIC DNA]</scope>
    <source>
        <strain evidence="4">DSM 18802</strain>
    </source>
</reference>
<evidence type="ECO:0000313" key="3">
    <source>
        <dbReference type="EMBL" id="SHM28756.1"/>
    </source>
</evidence>
<dbReference type="PANTHER" id="PTHR42798:SF7">
    <property type="entry name" value="ALPHA-D-RIBOSE 1-METHYLPHOSPHONATE 5-TRIPHOSPHATE SYNTHASE SUBUNIT PHNL"/>
    <property type="match status" value="1"/>
</dbReference>
<proteinExistence type="inferred from homology"/>
<sequence>MNLLLEARNLYKVYKMGEVYVEALKGVSFELLEGELVVVLGPSGSGKSTILNIIGGMDRPTKGELFFLLASLCIMLI</sequence>
<dbReference type="InterPro" id="IPR027417">
    <property type="entry name" value="P-loop_NTPase"/>
</dbReference>
<keyword evidence="4" id="KW-1185">Reference proteome</keyword>
<organism evidence="3 4">
    <name type="scientific">Caldanaerovirga acetigignens</name>
    <dbReference type="NCBI Taxonomy" id="447595"/>
    <lineage>
        <taxon>Bacteria</taxon>
        <taxon>Bacillati</taxon>
        <taxon>Bacillota</taxon>
        <taxon>Clostridia</taxon>
        <taxon>Thermosediminibacterales</taxon>
        <taxon>Thermosediminibacteraceae</taxon>
        <taxon>Caldanaerovirga</taxon>
    </lineage>
</organism>
<dbReference type="AlphaFoldDB" id="A0A1M7HJT3"/>
<dbReference type="STRING" id="447595.SAMN05660826_00680"/>
<name>A0A1M7HJT3_9FIRM</name>
<accession>A0A1M7HJT3</accession>
<dbReference type="Proteomes" id="UP000184375">
    <property type="component" value="Unassembled WGS sequence"/>
</dbReference>